<proteinExistence type="predicted"/>
<feature type="signal peptide" evidence="1">
    <location>
        <begin position="1"/>
        <end position="24"/>
    </location>
</feature>
<dbReference type="EMBL" id="JABFDB010000004">
    <property type="protein sequence ID" value="NYZ19641.1"/>
    <property type="molecule type" value="Genomic_DNA"/>
</dbReference>
<dbReference type="PANTHER" id="PTHR42941:SF1">
    <property type="entry name" value="SLL1037 PROTEIN"/>
    <property type="match status" value="1"/>
</dbReference>
<dbReference type="InterPro" id="IPR011852">
    <property type="entry name" value="TRAP_TAXI"/>
</dbReference>
<gene>
    <name evidence="2" type="ORF">HND93_07950</name>
</gene>
<feature type="chain" id="PRO_5047033478" evidence="1">
    <location>
        <begin position="25"/>
        <end position="366"/>
    </location>
</feature>
<dbReference type="SUPFAM" id="SSF53850">
    <property type="entry name" value="Periplasmic binding protein-like II"/>
    <property type="match status" value="1"/>
</dbReference>
<dbReference type="RefSeq" id="WP_180281415.1">
    <property type="nucleotide sequence ID" value="NZ_JABFDB010000004.1"/>
</dbReference>
<name>A0ABX2T8S1_9PROT</name>
<dbReference type="Proteomes" id="UP000584642">
    <property type="component" value="Unassembled WGS sequence"/>
</dbReference>
<reference evidence="2 3" key="1">
    <citation type="submission" date="2020-05" db="EMBL/GenBank/DDBJ databases">
        <title>Azospirillum oleiclasticum sp. nov, a nitrogen-fixing and heavy crude oil-emulsifying bacterium isolated from the crude oil of Yumen Oilfield.</title>
        <authorList>
            <person name="Wu D."/>
            <person name="Cai M."/>
            <person name="Zhang X."/>
        </authorList>
    </citation>
    <scope>NUCLEOTIDE SEQUENCE [LARGE SCALE GENOMIC DNA]</scope>
    <source>
        <strain evidence="2 3">ROY-1-1-2</strain>
    </source>
</reference>
<protein>
    <submittedName>
        <fullName evidence="2">TRAP transporter substrate-binding protein</fullName>
    </submittedName>
</protein>
<evidence type="ECO:0000256" key="1">
    <source>
        <dbReference type="SAM" id="SignalP"/>
    </source>
</evidence>
<dbReference type="Pfam" id="PF16868">
    <property type="entry name" value="NMT1_3"/>
    <property type="match status" value="1"/>
</dbReference>
<evidence type="ECO:0000313" key="3">
    <source>
        <dbReference type="Proteomes" id="UP000584642"/>
    </source>
</evidence>
<comment type="caution">
    <text evidence="2">The sequence shown here is derived from an EMBL/GenBank/DDBJ whole genome shotgun (WGS) entry which is preliminary data.</text>
</comment>
<sequence length="366" mass="39777">MTKTSLLSTVLALFLAAFATVAAAQDFRGTAANVGTVGVVSGGVDGTYARIAADLASVLDEEGRLRVVPVLGKGSVQNVKDILYLKGIDIGIVQSDVLAYLKRERLVPNIAGRLKYITKLYNEEFHILAGPGVARLEDLAGRKVNVDGTGSGTAMTASLLFGTLGIRVEPVNDDQALALDKLRRGEITAMAYVAGKPARLFRDLKPEDGLHFLPVPPTPALLETYLPSRLTDADYGGLIRPGEAVDTVAVGAVMAVYGWERESERFQRVARFVDRFFDRFGEFTRAPRHPKWQEVNLAAEIPGWTRFEAADAWLRQTAAPTADTGSPDAARREAFRAFVAQRGIALDEADRLFDQFSLWQASSAPR</sequence>
<dbReference type="Gene3D" id="3.40.190.10">
    <property type="entry name" value="Periplasmic binding protein-like II"/>
    <property type="match status" value="2"/>
</dbReference>
<keyword evidence="3" id="KW-1185">Reference proteome</keyword>
<keyword evidence="1" id="KW-0732">Signal</keyword>
<organism evidence="2 3">
    <name type="scientific">Azospirillum oleiclasticum</name>
    <dbReference type="NCBI Taxonomy" id="2735135"/>
    <lineage>
        <taxon>Bacteria</taxon>
        <taxon>Pseudomonadati</taxon>
        <taxon>Pseudomonadota</taxon>
        <taxon>Alphaproteobacteria</taxon>
        <taxon>Rhodospirillales</taxon>
        <taxon>Azospirillaceae</taxon>
        <taxon>Azospirillum</taxon>
    </lineage>
</organism>
<evidence type="ECO:0000313" key="2">
    <source>
        <dbReference type="EMBL" id="NYZ19641.1"/>
    </source>
</evidence>
<dbReference type="PANTHER" id="PTHR42941">
    <property type="entry name" value="SLL1037 PROTEIN"/>
    <property type="match status" value="1"/>
</dbReference>
<accession>A0ABX2T8S1</accession>